<protein>
    <submittedName>
        <fullName evidence="2">AAA family ATPase</fullName>
    </submittedName>
</protein>
<evidence type="ECO:0000259" key="1">
    <source>
        <dbReference type="SMART" id="SM00382"/>
    </source>
</evidence>
<dbReference type="Gene3D" id="3.40.50.300">
    <property type="entry name" value="P-loop containing nucleotide triphosphate hydrolases"/>
    <property type="match status" value="1"/>
</dbReference>
<dbReference type="SUPFAM" id="SSF52540">
    <property type="entry name" value="P-loop containing nucleoside triphosphate hydrolases"/>
    <property type="match status" value="1"/>
</dbReference>
<feature type="domain" description="AAA+ ATPase" evidence="1">
    <location>
        <begin position="125"/>
        <end position="362"/>
    </location>
</feature>
<evidence type="ECO:0000313" key="3">
    <source>
        <dbReference type="Proteomes" id="UP001168552"/>
    </source>
</evidence>
<reference evidence="2" key="1">
    <citation type="submission" date="2023-06" db="EMBL/GenBank/DDBJ databases">
        <title>Cytophagales bacterium Strain LB-30, isolated from soil.</title>
        <authorList>
            <person name="Liu B."/>
        </authorList>
    </citation>
    <scope>NUCLEOTIDE SEQUENCE</scope>
    <source>
        <strain evidence="2">LB-30</strain>
    </source>
</reference>
<accession>A0ABT8F1Y0</accession>
<dbReference type="CDD" id="cd00267">
    <property type="entry name" value="ABC_ATPase"/>
    <property type="match status" value="1"/>
</dbReference>
<dbReference type="PANTHER" id="PTHR32182:SF22">
    <property type="entry name" value="ATP-DEPENDENT ENDONUCLEASE, OLD FAMILY-RELATED"/>
    <property type="match status" value="1"/>
</dbReference>
<dbReference type="EMBL" id="JAUHJS010000002">
    <property type="protein sequence ID" value="MDN4164452.1"/>
    <property type="molecule type" value="Genomic_DNA"/>
</dbReference>
<dbReference type="InterPro" id="IPR003959">
    <property type="entry name" value="ATPase_AAA_core"/>
</dbReference>
<gene>
    <name evidence="2" type="ORF">QWY31_03010</name>
</gene>
<dbReference type="InterPro" id="IPR029492">
    <property type="entry name" value="DUF4435"/>
</dbReference>
<comment type="caution">
    <text evidence="2">The sequence shown here is derived from an EMBL/GenBank/DDBJ whole genome shotgun (WGS) entry which is preliminary data.</text>
</comment>
<organism evidence="2 3">
    <name type="scientific">Shiella aurantiaca</name>
    <dbReference type="NCBI Taxonomy" id="3058365"/>
    <lineage>
        <taxon>Bacteria</taxon>
        <taxon>Pseudomonadati</taxon>
        <taxon>Bacteroidota</taxon>
        <taxon>Cytophagia</taxon>
        <taxon>Cytophagales</taxon>
        <taxon>Shiellaceae</taxon>
        <taxon>Shiella</taxon>
    </lineage>
</organism>
<proteinExistence type="predicted"/>
<dbReference type="PANTHER" id="PTHR32182">
    <property type="entry name" value="DNA REPLICATION AND REPAIR PROTEIN RECF"/>
    <property type="match status" value="1"/>
</dbReference>
<name>A0ABT8F1Y0_9BACT</name>
<dbReference type="RefSeq" id="WP_320002981.1">
    <property type="nucleotide sequence ID" value="NZ_JAUHJS010000002.1"/>
</dbReference>
<dbReference type="Pfam" id="PF13304">
    <property type="entry name" value="AAA_21"/>
    <property type="match status" value="1"/>
</dbReference>
<dbReference type="SMART" id="SM00382">
    <property type="entry name" value="AAA"/>
    <property type="match status" value="1"/>
</dbReference>
<dbReference type="InterPro" id="IPR027417">
    <property type="entry name" value="P-loop_NTPase"/>
</dbReference>
<dbReference type="Pfam" id="PF14491">
    <property type="entry name" value="DUF4435"/>
    <property type="match status" value="1"/>
</dbReference>
<sequence>MTQKETFIQFIDTALTQLNQHRQVAFECEVEQTVLDLHDKLIDHCGTIKELVSNTDLSVNYINQFQRDISQALGHFPFRGRNFNVIQEPQKIQIRTNIENQKNAIEQQLNLLVFNLDFFNKLGFFNNNIVAIGANGSGKTSLSNKLKTYIQNNGVVISAQRILFVPTFETLHNPTKTAQELKQTQLLDKSNKDQNNFHHLHQEFGVVLKNLLADSIASGNEFRMNAIEQKKKGEEISDPPITNLDRTLEIWNSLIEHRTIKCIDGMNINVESETKRPYPAIQMSDGEKVMLFLIAQVLQAPKSGFIIVDEPEMYLHKTILKKLWDILEKERQDCIFVYLTHDLDFATSRTTAKKIWIRSFIHPDKWDIENIPENDLPEPLLLELLGSRKNILFCEGKKGSIDEKIYNILFPSFTITPVDNCFAVINYTKAFNKLPNSNTIAFGIIDSDHHGSERLKALEQENVFSLSLAEPENLFLDEDFLKVLSKQLLLDESIVNEIKTEVLVQLKNEIELQTSNYVSAKINYYFKDSHVSKGNTLATVNDNYNKFSNEIKIQDWYDNRKQELEKIIADKNYNKVLSVYNNKGLKAIANKKFKITDFTDRAIKQMQFDTDTHDILRKHFPEQLKR</sequence>
<keyword evidence="3" id="KW-1185">Reference proteome</keyword>
<evidence type="ECO:0000313" key="2">
    <source>
        <dbReference type="EMBL" id="MDN4164452.1"/>
    </source>
</evidence>
<dbReference type="InterPro" id="IPR003593">
    <property type="entry name" value="AAA+_ATPase"/>
</dbReference>
<dbReference type="Proteomes" id="UP001168552">
    <property type="component" value="Unassembled WGS sequence"/>
</dbReference>